<dbReference type="RefSeq" id="WP_035031681.1">
    <property type="nucleotide sequence ID" value="NZ_KK073905.1"/>
</dbReference>
<dbReference type="PANTHER" id="PTHR43537:SF5">
    <property type="entry name" value="UXU OPERON TRANSCRIPTIONAL REGULATOR"/>
    <property type="match status" value="1"/>
</dbReference>
<evidence type="ECO:0000256" key="2">
    <source>
        <dbReference type="ARBA" id="ARBA00023125"/>
    </source>
</evidence>
<dbReference type="SMART" id="SM00345">
    <property type="entry name" value="HTH_GNTR"/>
    <property type="match status" value="1"/>
</dbReference>
<dbReference type="EMBL" id="JENY01000033">
    <property type="protein sequence ID" value="EXL02220.1"/>
    <property type="molecule type" value="Genomic_DNA"/>
</dbReference>
<dbReference type="InterPro" id="IPR000524">
    <property type="entry name" value="Tscrpt_reg_HTH_GntR"/>
</dbReference>
<gene>
    <name evidence="5" type="ORF">BG36_15745</name>
</gene>
<proteinExistence type="predicted"/>
<dbReference type="InterPro" id="IPR008920">
    <property type="entry name" value="TF_FadR/GntR_C"/>
</dbReference>
<dbReference type="AlphaFoldDB" id="A0A011V1A9"/>
<dbReference type="GO" id="GO:0003677">
    <property type="term" value="F:DNA binding"/>
    <property type="evidence" value="ECO:0007669"/>
    <property type="project" value="UniProtKB-KW"/>
</dbReference>
<protein>
    <submittedName>
        <fullName evidence="5">GntR family transcriptional regulator</fullName>
    </submittedName>
</protein>
<evidence type="ECO:0000256" key="3">
    <source>
        <dbReference type="ARBA" id="ARBA00023163"/>
    </source>
</evidence>
<dbReference type="SUPFAM" id="SSF46785">
    <property type="entry name" value="Winged helix' DNA-binding domain"/>
    <property type="match status" value="1"/>
</dbReference>
<dbReference type="Proteomes" id="UP000019849">
    <property type="component" value="Unassembled WGS sequence"/>
</dbReference>
<dbReference type="SUPFAM" id="SSF48008">
    <property type="entry name" value="GntR ligand-binding domain-like"/>
    <property type="match status" value="1"/>
</dbReference>
<keyword evidence="2" id="KW-0238">DNA-binding</keyword>
<name>A0A011V1A9_9HYPH</name>
<dbReference type="PATRIC" id="fig|69279.3.peg.4213"/>
<dbReference type="InterPro" id="IPR036388">
    <property type="entry name" value="WH-like_DNA-bd_sf"/>
</dbReference>
<dbReference type="Pfam" id="PF07729">
    <property type="entry name" value="FCD"/>
    <property type="match status" value="1"/>
</dbReference>
<dbReference type="PANTHER" id="PTHR43537">
    <property type="entry name" value="TRANSCRIPTIONAL REGULATOR, GNTR FAMILY"/>
    <property type="match status" value="1"/>
</dbReference>
<evidence type="ECO:0000256" key="1">
    <source>
        <dbReference type="ARBA" id="ARBA00023015"/>
    </source>
</evidence>
<evidence type="ECO:0000259" key="4">
    <source>
        <dbReference type="PROSITE" id="PS50949"/>
    </source>
</evidence>
<organism evidence="5 6">
    <name type="scientific">Aquamicrobium defluvii</name>
    <dbReference type="NCBI Taxonomy" id="69279"/>
    <lineage>
        <taxon>Bacteria</taxon>
        <taxon>Pseudomonadati</taxon>
        <taxon>Pseudomonadota</taxon>
        <taxon>Alphaproteobacteria</taxon>
        <taxon>Hyphomicrobiales</taxon>
        <taxon>Phyllobacteriaceae</taxon>
        <taxon>Aquamicrobium</taxon>
    </lineage>
</organism>
<keyword evidence="3" id="KW-0804">Transcription</keyword>
<dbReference type="STRING" id="69279.BG36_15745"/>
<dbReference type="Pfam" id="PF00392">
    <property type="entry name" value="GntR"/>
    <property type="match status" value="1"/>
</dbReference>
<dbReference type="InterPro" id="IPR036390">
    <property type="entry name" value="WH_DNA-bd_sf"/>
</dbReference>
<dbReference type="GO" id="GO:0003700">
    <property type="term" value="F:DNA-binding transcription factor activity"/>
    <property type="evidence" value="ECO:0007669"/>
    <property type="project" value="InterPro"/>
</dbReference>
<dbReference type="Gene3D" id="1.10.10.10">
    <property type="entry name" value="Winged helix-like DNA-binding domain superfamily/Winged helix DNA-binding domain"/>
    <property type="match status" value="1"/>
</dbReference>
<dbReference type="SMART" id="SM00895">
    <property type="entry name" value="FCD"/>
    <property type="match status" value="1"/>
</dbReference>
<dbReference type="HOGENOM" id="CLU_017584_9_1_5"/>
<feature type="domain" description="HTH gntR-type" evidence="4">
    <location>
        <begin position="6"/>
        <end position="74"/>
    </location>
</feature>
<comment type="caution">
    <text evidence="5">The sequence shown here is derived from an EMBL/GenBank/DDBJ whole genome shotgun (WGS) entry which is preliminary data.</text>
</comment>
<dbReference type="PROSITE" id="PS50949">
    <property type="entry name" value="HTH_GNTR"/>
    <property type="match status" value="1"/>
</dbReference>
<keyword evidence="1" id="KW-0805">Transcription regulation</keyword>
<reference evidence="5 6" key="1">
    <citation type="submission" date="2014-02" db="EMBL/GenBank/DDBJ databases">
        <title>Aquamicrobium defluvii Genome sequencing.</title>
        <authorList>
            <person name="Wang X."/>
        </authorList>
    </citation>
    <scope>NUCLEOTIDE SEQUENCE [LARGE SCALE GENOMIC DNA]</scope>
    <source>
        <strain evidence="5 6">W13Z1</strain>
    </source>
</reference>
<sequence length="243" mass="27640">MLRKRESLTSQIVRELTRKIDDKIYELGQQIPTEAELCEEFGVSRTVIREAIASLRSDGLLVSRQGIGVFVSSRTRLPPFDIEPPSPGKLTDIINILELRVSVEVEAAGLAAERSTAKQLKLIEKRLKAMELELGGDEAERGHADFEFHCEIARATNNPYFEKFINFIGPLIIPRLRFSAPERKEDKDLTYLKQIRTEHRNIVDAIEARDSEAARLAMREHLRGSLDRYKMLRKDKKLVSAGA</sequence>
<dbReference type="InterPro" id="IPR011711">
    <property type="entry name" value="GntR_C"/>
</dbReference>
<dbReference type="PRINTS" id="PR00035">
    <property type="entry name" value="HTHGNTR"/>
</dbReference>
<accession>A0A011V1A9</accession>
<dbReference type="eggNOG" id="COG2186">
    <property type="taxonomic scope" value="Bacteria"/>
</dbReference>
<dbReference type="CDD" id="cd07377">
    <property type="entry name" value="WHTH_GntR"/>
    <property type="match status" value="1"/>
</dbReference>
<dbReference type="Gene3D" id="1.20.120.530">
    <property type="entry name" value="GntR ligand-binding domain-like"/>
    <property type="match status" value="1"/>
</dbReference>
<evidence type="ECO:0000313" key="6">
    <source>
        <dbReference type="Proteomes" id="UP000019849"/>
    </source>
</evidence>
<evidence type="ECO:0000313" key="5">
    <source>
        <dbReference type="EMBL" id="EXL02220.1"/>
    </source>
</evidence>